<name>A0ABY5ZHB8_9BACT</name>
<dbReference type="RefSeq" id="WP_260746821.1">
    <property type="nucleotide sequence ID" value="NZ_CP092109.1"/>
</dbReference>
<dbReference type="EMBL" id="CP092109">
    <property type="protein sequence ID" value="UWZ78468.1"/>
    <property type="molecule type" value="Genomic_DNA"/>
</dbReference>
<accession>A0ABY5ZHB8</accession>
<protein>
    <recommendedName>
        <fullName evidence="3">Flagellin N-methylase</fullName>
    </recommendedName>
</protein>
<dbReference type="Proteomes" id="UP001060414">
    <property type="component" value="Chromosome"/>
</dbReference>
<reference evidence="1" key="1">
    <citation type="journal article" date="2022" name="Environ. Microbiol.">
        <title>Geoalkalibacter halelectricus SAP #1 sp. nov. possessing extracellular electron transfer and mineral#reducing capabilities from a haloalkaline environment.</title>
        <authorList>
            <person name="Yadav S."/>
            <person name="Singh R."/>
            <person name="Sundharam S.S."/>
            <person name="Chaudhary S."/>
            <person name="Krishnamurthi S."/>
            <person name="Patil S.A."/>
        </authorList>
    </citation>
    <scope>NUCLEOTIDE SEQUENCE</scope>
    <source>
        <strain evidence="1">SAP-1</strain>
    </source>
</reference>
<dbReference type="PANTHER" id="PTHR37421">
    <property type="entry name" value="UPF0260 PROTEIN YCGN"/>
    <property type="match status" value="1"/>
</dbReference>
<gene>
    <name evidence="1" type="ORF">L9S41_12330</name>
</gene>
<evidence type="ECO:0000313" key="1">
    <source>
        <dbReference type="EMBL" id="UWZ78468.1"/>
    </source>
</evidence>
<evidence type="ECO:0000313" key="2">
    <source>
        <dbReference type="Proteomes" id="UP001060414"/>
    </source>
</evidence>
<proteinExistence type="predicted"/>
<dbReference type="InterPro" id="IPR008228">
    <property type="entry name" value="UCP006173"/>
</dbReference>
<keyword evidence="2" id="KW-1185">Reference proteome</keyword>
<dbReference type="PANTHER" id="PTHR37421:SF1">
    <property type="entry name" value="UPF0260 PROTEIN YCGN"/>
    <property type="match status" value="1"/>
</dbReference>
<sequence>MTENTEWEARCRRCGRCCFEKIDYQGRIYYTDRPCEKLDLTTRLCTVYPQRQTQRPGCTRLTEDILRLGVLPGDCPYVEDIADYQAPQLWDDEAPP</sequence>
<evidence type="ECO:0008006" key="3">
    <source>
        <dbReference type="Google" id="ProtNLM"/>
    </source>
</evidence>
<organism evidence="1 2">
    <name type="scientific">Geoalkalibacter halelectricus</name>
    <dbReference type="NCBI Taxonomy" id="2847045"/>
    <lineage>
        <taxon>Bacteria</taxon>
        <taxon>Pseudomonadati</taxon>
        <taxon>Thermodesulfobacteriota</taxon>
        <taxon>Desulfuromonadia</taxon>
        <taxon>Desulfuromonadales</taxon>
        <taxon>Geoalkalibacteraceae</taxon>
        <taxon>Geoalkalibacter</taxon>
    </lineage>
</organism>